<dbReference type="Pfam" id="PF22794">
    <property type="entry name" value="jr-ZPR1"/>
    <property type="match status" value="2"/>
</dbReference>
<keyword evidence="3" id="KW-0863">Zinc-finger</keyword>
<dbReference type="Gene3D" id="2.60.120.1040">
    <property type="entry name" value="ZPR1, A/B domain"/>
    <property type="match status" value="2"/>
</dbReference>
<dbReference type="PANTHER" id="PTHR10876">
    <property type="entry name" value="ZINC FINGER PROTEIN ZPR1"/>
    <property type="match status" value="1"/>
</dbReference>
<keyword evidence="2" id="KW-0479">Metal-binding</keyword>
<dbReference type="InterPro" id="IPR056180">
    <property type="entry name" value="ZPR1_jr_dom"/>
</dbReference>
<dbReference type="EMBL" id="JAPWDV010000003">
    <property type="protein sequence ID" value="KAJ6217333.1"/>
    <property type="molecule type" value="Genomic_DNA"/>
</dbReference>
<protein>
    <recommendedName>
        <fullName evidence="6">Zinc finger ZPR1-type domain-containing protein</fullName>
    </recommendedName>
</protein>
<dbReference type="NCBIfam" id="TIGR00310">
    <property type="entry name" value="ZPR1_znf"/>
    <property type="match status" value="2"/>
</dbReference>
<evidence type="ECO:0000313" key="8">
    <source>
        <dbReference type="Proteomes" id="UP001142055"/>
    </source>
</evidence>
<sequence>MANEPIFPNIQEAVETDENIVTEIDSYCVNCGETGITRMLLTEIPFFKQVVVISFHCDHCHFHNNELQPAQKIAAKGIRYELKVTNVKDLSRQVVKTEWAQVKIPEIDFEVKQQSGLITTVEGILDRAINGLKHTYDVSDGDEEDKAPLKLYIEKMEALKTVSQCFTIIIEDISGNSFVENLVAPEPDPQLETGNFIRTIEDDKLLGIYQSDELENNDEKDVMKNEVLQFSTNCPHCNAPCFTNMKLTRIPHFKEVIIMATNCDVCGTRTNEIKSGAGIEDKGVRITIDIENEDDLMKEVVRSDTCNIFVPQLNLKLYSTGSGRYTTVQGLSHILIENLERSNPFIDGDSSREDVRAKINDLTRKLENLIGLTIILDDPCGNSFVDGATNVERYQRTWEQNEELGINDMRTDSYTTDGKAMIPEEDEENEQK</sequence>
<feature type="domain" description="Zinc finger ZPR1-type" evidence="6">
    <location>
        <begin position="26"/>
        <end position="181"/>
    </location>
</feature>
<dbReference type="GO" id="GO:0005634">
    <property type="term" value="C:nucleus"/>
    <property type="evidence" value="ECO:0007669"/>
    <property type="project" value="TreeGrafter"/>
</dbReference>
<dbReference type="FunFam" id="2.20.25.420:FF:000001">
    <property type="entry name" value="Zinc finger protein ZPR1"/>
    <property type="match status" value="1"/>
</dbReference>
<accession>A0A9Q0M270</accession>
<dbReference type="InterPro" id="IPR040141">
    <property type="entry name" value="ZPR1"/>
</dbReference>
<dbReference type="InterPro" id="IPR042451">
    <property type="entry name" value="ZPR1_A/B_dom"/>
</dbReference>
<evidence type="ECO:0000256" key="4">
    <source>
        <dbReference type="ARBA" id="ARBA00022833"/>
    </source>
</evidence>
<comment type="similarity">
    <text evidence="1">Belongs to the ZPR1 family.</text>
</comment>
<evidence type="ECO:0000259" key="6">
    <source>
        <dbReference type="SMART" id="SM00709"/>
    </source>
</evidence>
<evidence type="ECO:0000256" key="5">
    <source>
        <dbReference type="SAM" id="MobiDB-lite"/>
    </source>
</evidence>
<dbReference type="OrthoDB" id="308464at2759"/>
<dbReference type="SMART" id="SM00709">
    <property type="entry name" value="Zpr1"/>
    <property type="match status" value="2"/>
</dbReference>
<dbReference type="FunFam" id="2.20.25.420:FF:000003">
    <property type="entry name" value="zinc finger protein ZPR1"/>
    <property type="match status" value="1"/>
</dbReference>
<proteinExistence type="inferred from homology"/>
<feature type="region of interest" description="Disordered" evidence="5">
    <location>
        <begin position="408"/>
        <end position="432"/>
    </location>
</feature>
<reference evidence="7" key="1">
    <citation type="submission" date="2022-12" db="EMBL/GenBank/DDBJ databases">
        <title>Genome assemblies of Blomia tropicalis.</title>
        <authorList>
            <person name="Cui Y."/>
        </authorList>
    </citation>
    <scope>NUCLEOTIDE SEQUENCE</scope>
    <source>
        <tissue evidence="7">Adult mites</tissue>
    </source>
</reference>
<dbReference type="Proteomes" id="UP001142055">
    <property type="component" value="Chromosome 3"/>
</dbReference>
<feature type="domain" description="Zinc finger ZPR1-type" evidence="6">
    <location>
        <begin position="232"/>
        <end position="387"/>
    </location>
</feature>
<organism evidence="7 8">
    <name type="scientific">Blomia tropicalis</name>
    <name type="common">Mite</name>
    <dbReference type="NCBI Taxonomy" id="40697"/>
    <lineage>
        <taxon>Eukaryota</taxon>
        <taxon>Metazoa</taxon>
        <taxon>Ecdysozoa</taxon>
        <taxon>Arthropoda</taxon>
        <taxon>Chelicerata</taxon>
        <taxon>Arachnida</taxon>
        <taxon>Acari</taxon>
        <taxon>Acariformes</taxon>
        <taxon>Sarcoptiformes</taxon>
        <taxon>Astigmata</taxon>
        <taxon>Glycyphagoidea</taxon>
        <taxon>Echimyopodidae</taxon>
        <taxon>Blomia</taxon>
    </lineage>
</organism>
<comment type="caution">
    <text evidence="7">The sequence shown here is derived from an EMBL/GenBank/DDBJ whole genome shotgun (WGS) entry which is preliminary data.</text>
</comment>
<dbReference type="Pfam" id="PF03367">
    <property type="entry name" value="Zn_ribbon_ZPR1"/>
    <property type="match status" value="2"/>
</dbReference>
<evidence type="ECO:0000256" key="2">
    <source>
        <dbReference type="ARBA" id="ARBA00022723"/>
    </source>
</evidence>
<evidence type="ECO:0000256" key="1">
    <source>
        <dbReference type="ARBA" id="ARBA00008354"/>
    </source>
</evidence>
<dbReference type="FunFam" id="2.60.120.1040:FF:000006">
    <property type="entry name" value="Zinc finger protein zpr1"/>
    <property type="match status" value="1"/>
</dbReference>
<dbReference type="InterPro" id="IPR004457">
    <property type="entry name" value="Znf_ZPR1"/>
</dbReference>
<dbReference type="OMA" id="FREVVIM"/>
<dbReference type="AlphaFoldDB" id="A0A9Q0M270"/>
<gene>
    <name evidence="7" type="ORF">RDWZM_008490</name>
</gene>
<evidence type="ECO:0000256" key="3">
    <source>
        <dbReference type="ARBA" id="ARBA00022771"/>
    </source>
</evidence>
<keyword evidence="4" id="KW-0862">Zinc</keyword>
<evidence type="ECO:0000313" key="7">
    <source>
        <dbReference type="EMBL" id="KAJ6217333.1"/>
    </source>
</evidence>
<name>A0A9Q0M270_BLOTA</name>
<dbReference type="PANTHER" id="PTHR10876:SF0">
    <property type="entry name" value="ZINC FINGER PROTEIN ZPR1"/>
    <property type="match status" value="1"/>
</dbReference>
<dbReference type="GO" id="GO:0008270">
    <property type="term" value="F:zinc ion binding"/>
    <property type="evidence" value="ECO:0007669"/>
    <property type="project" value="UniProtKB-KW"/>
</dbReference>
<feature type="compositionally biased region" description="Acidic residues" evidence="5">
    <location>
        <begin position="423"/>
        <end position="432"/>
    </location>
</feature>
<dbReference type="Gene3D" id="2.20.25.420">
    <property type="entry name" value="ZPR1, zinc finger domain"/>
    <property type="match status" value="2"/>
</dbReference>
<dbReference type="InterPro" id="IPR042452">
    <property type="entry name" value="ZPR1_Znf1/2"/>
</dbReference>
<keyword evidence="8" id="KW-1185">Reference proteome</keyword>